<keyword evidence="1" id="KW-0812">Transmembrane</keyword>
<evidence type="ECO:0000313" key="3">
    <source>
        <dbReference type="Proteomes" id="UP000092482"/>
    </source>
</evidence>
<feature type="transmembrane region" description="Helical" evidence="1">
    <location>
        <begin position="12"/>
        <end position="33"/>
    </location>
</feature>
<dbReference type="Proteomes" id="UP000092482">
    <property type="component" value="Chromosome"/>
</dbReference>
<gene>
    <name evidence="2" type="ORF">SGUI_0679</name>
</gene>
<accession>A0A1B1N9L7</accession>
<dbReference type="KEGG" id="serj:SGUI_0679"/>
<name>A0A1B1N9L7_9MICO</name>
<evidence type="ECO:0000256" key="1">
    <source>
        <dbReference type="SAM" id="Phobius"/>
    </source>
</evidence>
<protein>
    <submittedName>
        <fullName evidence="2">Uncharacterized protein</fullName>
    </submittedName>
</protein>
<organism evidence="2 3">
    <name type="scientific">Serinicoccus hydrothermalis</name>
    <dbReference type="NCBI Taxonomy" id="1758689"/>
    <lineage>
        <taxon>Bacteria</taxon>
        <taxon>Bacillati</taxon>
        <taxon>Actinomycetota</taxon>
        <taxon>Actinomycetes</taxon>
        <taxon>Micrococcales</taxon>
        <taxon>Ornithinimicrobiaceae</taxon>
        <taxon>Serinicoccus</taxon>
    </lineage>
</organism>
<proteinExistence type="predicted"/>
<keyword evidence="3" id="KW-1185">Reference proteome</keyword>
<keyword evidence="1" id="KW-1133">Transmembrane helix</keyword>
<dbReference type="AlphaFoldDB" id="A0A1B1N9L7"/>
<dbReference type="STRING" id="1758689.SGUI_0679"/>
<dbReference type="EMBL" id="CP014989">
    <property type="protein sequence ID" value="ANS78075.1"/>
    <property type="molecule type" value="Genomic_DNA"/>
</dbReference>
<reference evidence="2 3" key="1">
    <citation type="submission" date="2016-03" db="EMBL/GenBank/DDBJ databases">
        <title>Shallow-sea hydrothermal system.</title>
        <authorList>
            <person name="Tang K."/>
        </authorList>
    </citation>
    <scope>NUCLEOTIDE SEQUENCE [LARGE SCALE GENOMIC DNA]</scope>
    <source>
        <strain evidence="2 3">JLT9</strain>
    </source>
</reference>
<sequence>MLGGRVGRGILILCTVAFFGIAMLIPFIGWLLFPVWLAAWAFSIYDGYATARSWNTRHGIIS</sequence>
<keyword evidence="1" id="KW-0472">Membrane</keyword>
<evidence type="ECO:0000313" key="2">
    <source>
        <dbReference type="EMBL" id="ANS78075.1"/>
    </source>
</evidence>